<sequence>MDPRLRPLAQDNLDTIHPGAATSLFWEMEPAARARVEKAGEQRFEKEALLAGRLTEYGTCGFTLSFEDVAATVLYCSPAEAPGARALPSAPVRDDAQLITSLFIDPRLLGRGLESVLLDSAIMDLTGRGFSAVEAFGLRGDVEYFAVDEEIDDVLSVVAQREEIGLLGVDHLEGAGFRVERDHPVLPRMRLELPPARDLLSAADIEMLLREAALVAPGR</sequence>
<dbReference type="EMBL" id="CP006764">
    <property type="protein sequence ID" value="AIT62114.1"/>
    <property type="molecule type" value="Genomic_DNA"/>
</dbReference>
<dbReference type="Proteomes" id="UP000029914">
    <property type="component" value="Chromosome"/>
</dbReference>
<keyword evidence="2" id="KW-1185">Reference proteome</keyword>
<reference evidence="1 2" key="1">
    <citation type="submission" date="2013-09" db="EMBL/GenBank/DDBJ databases">
        <title>Complete genome sequence of Corynebacterium doosanense CAU 212(T) (=DSM 45436(T)), isolated from activated sludge.</title>
        <authorList>
            <person name="Schaffert L."/>
            <person name="Albersmeier A."/>
            <person name="Kalinowski J."/>
            <person name="Ruckert C."/>
        </authorList>
    </citation>
    <scope>NUCLEOTIDE SEQUENCE [LARGE SCALE GENOMIC DNA]</scope>
    <source>
        <strain evidence="1 2">CAU 212</strain>
    </source>
</reference>
<dbReference type="STRING" id="558173.CDOO_13215"/>
<accession>A0A097IJ10</accession>
<protein>
    <recommendedName>
        <fullName evidence="3">N-acetyltransferase domain-containing protein</fullName>
    </recommendedName>
</protein>
<name>A0A097IJ10_9CORY</name>
<proteinExistence type="predicted"/>
<gene>
    <name evidence="1" type="ORF">CDOO_13215</name>
</gene>
<dbReference type="eggNOG" id="COG0454">
    <property type="taxonomic scope" value="Bacteria"/>
</dbReference>
<evidence type="ECO:0000313" key="1">
    <source>
        <dbReference type="EMBL" id="AIT62114.1"/>
    </source>
</evidence>
<organism evidence="1 2">
    <name type="scientific">Corynebacterium doosanense CAU 212 = DSM 45436</name>
    <dbReference type="NCBI Taxonomy" id="558173"/>
    <lineage>
        <taxon>Bacteria</taxon>
        <taxon>Bacillati</taxon>
        <taxon>Actinomycetota</taxon>
        <taxon>Actinomycetes</taxon>
        <taxon>Mycobacteriales</taxon>
        <taxon>Corynebacteriaceae</taxon>
        <taxon>Corynebacterium</taxon>
    </lineage>
</organism>
<dbReference type="RefSeq" id="WP_018022383.1">
    <property type="nucleotide sequence ID" value="NZ_AQUX01000007.1"/>
</dbReference>
<dbReference type="OrthoDB" id="5242876at2"/>
<evidence type="ECO:0000313" key="2">
    <source>
        <dbReference type="Proteomes" id="UP000029914"/>
    </source>
</evidence>
<dbReference type="AlphaFoldDB" id="A0A097IJ10"/>
<dbReference type="KEGG" id="cdo:CDOO_13215"/>
<dbReference type="HOGENOM" id="CLU_067049_1_0_11"/>
<evidence type="ECO:0008006" key="3">
    <source>
        <dbReference type="Google" id="ProtNLM"/>
    </source>
</evidence>